<keyword evidence="2" id="KW-0963">Cytoplasm</keyword>
<dbReference type="EMBL" id="NEVV01000001">
    <property type="protein sequence ID" value="OZI82225.1"/>
    <property type="molecule type" value="Genomic_DNA"/>
</dbReference>
<evidence type="ECO:0000256" key="2">
    <source>
        <dbReference type="ARBA" id="ARBA00022490"/>
    </source>
</evidence>
<sequence length="126" mass="14019">MSSRPQREKSMTALTQHAPVLEIYQDIANLTGRMLAAANASDWDLVLTHGQEYVCLVERLRELEPGEPLDEAARGMKFDLLVRILENDAAVRDLALPQLARLSDLLGRMKRQQSLLATYSGKANGT</sequence>
<keyword evidence="6" id="KW-0282">Flagellum</keyword>
<dbReference type="Pfam" id="PF05400">
    <property type="entry name" value="FliT"/>
    <property type="match status" value="1"/>
</dbReference>
<protein>
    <recommendedName>
        <fullName evidence="5">Flagellar protein FliT</fullName>
    </recommendedName>
</protein>
<comment type="subcellular location">
    <subcellularLocation>
        <location evidence="1">Cytoplasm</location>
        <location evidence="1">Cytosol</location>
    </subcellularLocation>
</comment>
<accession>A0ABX4FJ35</accession>
<keyword evidence="3" id="KW-1005">Bacterial flagellum biogenesis</keyword>
<keyword evidence="6" id="KW-0969">Cilium</keyword>
<keyword evidence="4" id="KW-0143">Chaperone</keyword>
<dbReference type="Proteomes" id="UP000216524">
    <property type="component" value="Unassembled WGS sequence"/>
</dbReference>
<dbReference type="Gene3D" id="1.20.58.380">
    <property type="entry name" value="Flagellar protein flit"/>
    <property type="match status" value="1"/>
</dbReference>
<evidence type="ECO:0000313" key="6">
    <source>
        <dbReference type="EMBL" id="OZI82225.1"/>
    </source>
</evidence>
<dbReference type="InterPro" id="IPR008622">
    <property type="entry name" value="FliT"/>
</dbReference>
<evidence type="ECO:0000313" key="7">
    <source>
        <dbReference type="Proteomes" id="UP000216524"/>
    </source>
</evidence>
<gene>
    <name evidence="6" type="ORF">CAL23_11220</name>
</gene>
<organism evidence="6 7">
    <name type="scientific">Bordetella genomosp. 6</name>
    <dbReference type="NCBI Taxonomy" id="463024"/>
    <lineage>
        <taxon>Bacteria</taxon>
        <taxon>Pseudomonadati</taxon>
        <taxon>Pseudomonadota</taxon>
        <taxon>Betaproteobacteria</taxon>
        <taxon>Burkholderiales</taxon>
        <taxon>Alcaligenaceae</taxon>
        <taxon>Bordetella</taxon>
    </lineage>
</organism>
<evidence type="ECO:0000256" key="4">
    <source>
        <dbReference type="ARBA" id="ARBA00023186"/>
    </source>
</evidence>
<name>A0ABX4FJ35_9BORD</name>
<evidence type="ECO:0000256" key="5">
    <source>
        <dbReference type="ARBA" id="ARBA00093797"/>
    </source>
</evidence>
<evidence type="ECO:0000256" key="3">
    <source>
        <dbReference type="ARBA" id="ARBA00022795"/>
    </source>
</evidence>
<keyword evidence="7" id="KW-1185">Reference proteome</keyword>
<evidence type="ECO:0000256" key="1">
    <source>
        <dbReference type="ARBA" id="ARBA00004514"/>
    </source>
</evidence>
<keyword evidence="6" id="KW-0966">Cell projection</keyword>
<reference evidence="6 7" key="1">
    <citation type="submission" date="2017-05" db="EMBL/GenBank/DDBJ databases">
        <title>Complete and WGS of Bordetella genogroups.</title>
        <authorList>
            <person name="Spilker T."/>
            <person name="Lipuma J."/>
        </authorList>
    </citation>
    <scope>NUCLEOTIDE SEQUENCE [LARGE SCALE GENOMIC DNA]</scope>
    <source>
        <strain evidence="6 7">AU3139</strain>
    </source>
</reference>
<proteinExistence type="predicted"/>
<comment type="caution">
    <text evidence="6">The sequence shown here is derived from an EMBL/GenBank/DDBJ whole genome shotgun (WGS) entry which is preliminary data.</text>
</comment>